<evidence type="ECO:0000313" key="1">
    <source>
        <dbReference type="EMBL" id="GAM59378.1"/>
    </source>
</evidence>
<dbReference type="GO" id="GO:0009390">
    <property type="term" value="C:dimethyl sulfoxide reductase complex"/>
    <property type="evidence" value="ECO:0007669"/>
    <property type="project" value="TreeGrafter"/>
</dbReference>
<dbReference type="GO" id="GO:0009389">
    <property type="term" value="F:dimethyl sulfoxide reductase activity"/>
    <property type="evidence" value="ECO:0007669"/>
    <property type="project" value="TreeGrafter"/>
</dbReference>
<sequence length="257" mass="26960">MHELPLVFFTVFGQTSVGLFALALIAKELGKIDANTLKKANLVAAILIFVGSAIGGLHMGQPLRALNLIYGLGRSPMSNEIILSGLFMGLAGATVVLTHLGREALARVANVATVLAGLAFAWSIPQVYQLETVAPWNTVHTSLQMWMTVVVAGSALAVAFGSGRIALFTLIVGALVSVAAKPDYVGFVVEQAPALASGQYMLWAFQVLAIVIALVAGIFCVTKQDAPKALMAGAAVLVIAGELVGRVAFYNLWQIPM</sequence>
<dbReference type="RefSeq" id="WP_261836368.1">
    <property type="nucleotide sequence ID" value="NZ_AP024882.1"/>
</dbReference>
<gene>
    <name evidence="1" type="ORF">JCM19231_1732</name>
</gene>
<name>A0A0B8P831_9VIBR</name>
<dbReference type="Pfam" id="PF04976">
    <property type="entry name" value="DmsC"/>
    <property type="match status" value="1"/>
</dbReference>
<evidence type="ECO:0000313" key="2">
    <source>
        <dbReference type="Proteomes" id="UP000031671"/>
    </source>
</evidence>
<organism evidence="1 2">
    <name type="scientific">Vibrio ishigakensis</name>
    <dbReference type="NCBI Taxonomy" id="1481914"/>
    <lineage>
        <taxon>Bacteria</taxon>
        <taxon>Pseudomonadati</taxon>
        <taxon>Pseudomonadota</taxon>
        <taxon>Gammaproteobacteria</taxon>
        <taxon>Vibrionales</taxon>
        <taxon>Vibrionaceae</taxon>
        <taxon>Vibrio</taxon>
    </lineage>
</organism>
<protein>
    <submittedName>
        <fullName evidence="1">Anaerobic dimethyl sulfoxide reductase chain C</fullName>
    </submittedName>
</protein>
<dbReference type="PANTHER" id="PTHR38095">
    <property type="entry name" value="ANAEROBIC DIMETHYL SULFOXIDE REDUCTASE CHAIN YNFH"/>
    <property type="match status" value="1"/>
</dbReference>
<reference evidence="1 2" key="1">
    <citation type="submission" date="2015-01" db="EMBL/GenBank/DDBJ databases">
        <title>Vibrio sp. C1 JCM 19231 whole genome shotgun sequence.</title>
        <authorList>
            <person name="Sawabe T."/>
            <person name="Meirelles P."/>
            <person name="Feng G."/>
            <person name="Sayaka M."/>
            <person name="Hattori M."/>
            <person name="Ohkuma M."/>
        </authorList>
    </citation>
    <scope>NUCLEOTIDE SEQUENCE [LARGE SCALE GENOMIC DNA]</scope>
    <source>
        <strain evidence="2">JCM 19231</strain>
    </source>
</reference>
<dbReference type="GO" id="GO:0005886">
    <property type="term" value="C:plasma membrane"/>
    <property type="evidence" value="ECO:0007669"/>
    <property type="project" value="TreeGrafter"/>
</dbReference>
<accession>A0A0B8P831</accession>
<dbReference type="PANTHER" id="PTHR38095:SF3">
    <property type="entry name" value="ANAEROBIC DIMETHYL SULFOXIDE REDUCTASE, SUBUNIT C"/>
    <property type="match status" value="1"/>
</dbReference>
<dbReference type="InterPro" id="IPR007059">
    <property type="entry name" value="DmsC"/>
</dbReference>
<keyword evidence="2" id="KW-1185">Reference proteome</keyword>
<dbReference type="AlphaFoldDB" id="A0A0B8P831"/>
<dbReference type="EMBL" id="BBRZ01000146">
    <property type="protein sequence ID" value="GAM59378.1"/>
    <property type="molecule type" value="Genomic_DNA"/>
</dbReference>
<proteinExistence type="predicted"/>
<comment type="caution">
    <text evidence="1">The sequence shown here is derived from an EMBL/GenBank/DDBJ whole genome shotgun (WGS) entry which is preliminary data.</text>
</comment>
<dbReference type="Proteomes" id="UP000031671">
    <property type="component" value="Unassembled WGS sequence"/>
</dbReference>
<reference evidence="1 2" key="2">
    <citation type="submission" date="2015-01" db="EMBL/GenBank/DDBJ databases">
        <authorList>
            <consortium name="NBRP consortium"/>
            <person name="Sawabe T."/>
            <person name="Meirelles P."/>
            <person name="Feng G."/>
            <person name="Sayaka M."/>
            <person name="Hattori M."/>
            <person name="Ohkuma M."/>
        </authorList>
    </citation>
    <scope>NUCLEOTIDE SEQUENCE [LARGE SCALE GENOMIC DNA]</scope>
    <source>
        <strain evidence="2">JCM 19231</strain>
    </source>
</reference>
<dbReference type="GO" id="GO:0019645">
    <property type="term" value="P:anaerobic electron transport chain"/>
    <property type="evidence" value="ECO:0007669"/>
    <property type="project" value="InterPro"/>
</dbReference>